<protein>
    <submittedName>
        <fullName evidence="3">Uncharacterized protein</fullName>
    </submittedName>
</protein>
<keyword evidence="4" id="KW-1185">Reference proteome</keyword>
<reference evidence="3" key="1">
    <citation type="journal article" date="2023" name="PhytoFront">
        <title>Draft Genome Resources of Seven Strains of Tilletia horrida, Causal Agent of Kernel Smut of Rice.</title>
        <authorList>
            <person name="Khanal S."/>
            <person name="Antony Babu S."/>
            <person name="Zhou X.G."/>
        </authorList>
    </citation>
    <scope>NUCLEOTIDE SEQUENCE</scope>
    <source>
        <strain evidence="3">TX6</strain>
    </source>
</reference>
<keyword evidence="2" id="KW-0732">Signal</keyword>
<evidence type="ECO:0000256" key="1">
    <source>
        <dbReference type="SAM" id="MobiDB-lite"/>
    </source>
</evidence>
<feature type="signal peptide" evidence="2">
    <location>
        <begin position="1"/>
        <end position="16"/>
    </location>
</feature>
<dbReference type="EMBL" id="JAPDMZ010000350">
    <property type="protein sequence ID" value="KAK0543551.1"/>
    <property type="molecule type" value="Genomic_DNA"/>
</dbReference>
<accession>A0AAN6GIY5</accession>
<feature type="region of interest" description="Disordered" evidence="1">
    <location>
        <begin position="202"/>
        <end position="327"/>
    </location>
</feature>
<sequence length="348" mass="38522">MFLLLLLSRSSPFARLFFDGTALNQSVRPASSPPPVNGPNDQRQEHLPALPSVDDHDEERLQRQEAALRKQVLIIQQARLAAIRKAEQEALENPRPYYLNRQGYLTPTLHSDWFLPASSSSIVADLPGDESNPSRTAQEANPSSSSSSNSIYAYTTDGEHSADQQTRAIDSSSSIYAYTTDGESEEDEKKPEMGSVRIYAYATQTESERDKKKPQMNDSSSSIYAYTTDGDGNPDQEREKTQPAAPSILPVTFPHLFSSSPPRLTHDDQAPSLHTGHRSAQLPSRRPLSPPFTRATTPSSSSIASFSSPTLEIPGDSISSVSTYRNDDEHLTWKGWPARPRRLHFRPG</sequence>
<comment type="caution">
    <text evidence="3">The sequence shown here is derived from an EMBL/GenBank/DDBJ whole genome shotgun (WGS) entry which is preliminary data.</text>
</comment>
<evidence type="ECO:0000256" key="2">
    <source>
        <dbReference type="SAM" id="SignalP"/>
    </source>
</evidence>
<feature type="compositionally biased region" description="Polar residues" evidence="1">
    <location>
        <begin position="131"/>
        <end position="142"/>
    </location>
</feature>
<feature type="region of interest" description="Disordered" evidence="1">
    <location>
        <begin position="27"/>
        <end position="61"/>
    </location>
</feature>
<proteinExistence type="predicted"/>
<feature type="chain" id="PRO_5042839880" evidence="2">
    <location>
        <begin position="17"/>
        <end position="348"/>
    </location>
</feature>
<feature type="compositionally biased region" description="Polar residues" evidence="1">
    <location>
        <begin position="216"/>
        <end position="225"/>
    </location>
</feature>
<feature type="compositionally biased region" description="Low complexity" evidence="1">
    <location>
        <begin position="299"/>
        <end position="308"/>
    </location>
</feature>
<evidence type="ECO:0000313" key="3">
    <source>
        <dbReference type="EMBL" id="KAK0543551.1"/>
    </source>
</evidence>
<dbReference type="AlphaFoldDB" id="A0AAN6GIY5"/>
<gene>
    <name evidence="3" type="ORF">OC846_006377</name>
</gene>
<dbReference type="Proteomes" id="UP001176517">
    <property type="component" value="Unassembled WGS sequence"/>
</dbReference>
<evidence type="ECO:0000313" key="4">
    <source>
        <dbReference type="Proteomes" id="UP001176517"/>
    </source>
</evidence>
<feature type="region of interest" description="Disordered" evidence="1">
    <location>
        <begin position="124"/>
        <end position="153"/>
    </location>
</feature>
<organism evidence="3 4">
    <name type="scientific">Tilletia horrida</name>
    <dbReference type="NCBI Taxonomy" id="155126"/>
    <lineage>
        <taxon>Eukaryota</taxon>
        <taxon>Fungi</taxon>
        <taxon>Dikarya</taxon>
        <taxon>Basidiomycota</taxon>
        <taxon>Ustilaginomycotina</taxon>
        <taxon>Exobasidiomycetes</taxon>
        <taxon>Tilletiales</taxon>
        <taxon>Tilletiaceae</taxon>
        <taxon>Tilletia</taxon>
    </lineage>
</organism>
<name>A0AAN6GIY5_9BASI</name>
<feature type="compositionally biased region" description="Basic and acidic residues" evidence="1">
    <location>
        <begin position="206"/>
        <end position="215"/>
    </location>
</feature>